<dbReference type="EMBL" id="CP001124">
    <property type="protein sequence ID" value="ACH39951.1"/>
    <property type="molecule type" value="Genomic_DNA"/>
</dbReference>
<keyword evidence="1" id="KW-1133">Transmembrane helix</keyword>
<dbReference type="HOGENOM" id="CLU_091970_1_2_7"/>
<feature type="transmembrane region" description="Helical" evidence="1">
    <location>
        <begin position="70"/>
        <end position="89"/>
    </location>
</feature>
<dbReference type="RefSeq" id="WP_012531376.1">
    <property type="nucleotide sequence ID" value="NC_011146.1"/>
</dbReference>
<feature type="transmembrane region" description="Helical" evidence="1">
    <location>
        <begin position="12"/>
        <end position="32"/>
    </location>
</feature>
<accession>B5EIZ6</accession>
<keyword evidence="1" id="KW-0472">Membrane</keyword>
<dbReference type="AlphaFoldDB" id="B5EIZ6"/>
<protein>
    <recommendedName>
        <fullName evidence="4">DUF1294 domain-containing protein</fullName>
    </recommendedName>
</protein>
<proteinExistence type="predicted"/>
<name>B5EIZ6_CITBB</name>
<dbReference type="eggNOG" id="COG3326">
    <property type="taxonomic scope" value="Bacteria"/>
</dbReference>
<evidence type="ECO:0008006" key="4">
    <source>
        <dbReference type="Google" id="ProtNLM"/>
    </source>
</evidence>
<evidence type="ECO:0000313" key="3">
    <source>
        <dbReference type="Proteomes" id="UP000008825"/>
    </source>
</evidence>
<sequence>MLIAPAPARADIPCFPILFLFLLAALTAAGTVPLPILFVYLVSGAAAAAAYAADKWAAEHGRRRVAERTLHLLGLVGGWPGAALAGWAFRHKTRKRRFVLVFRITAVINCAALAALVAYCYDMR</sequence>
<evidence type="ECO:0000313" key="2">
    <source>
        <dbReference type="EMBL" id="ACH39951.1"/>
    </source>
</evidence>
<reference evidence="2 3" key="2">
    <citation type="journal article" date="2010" name="BMC Genomics">
        <title>The genome of Geobacter bemidjiensis, exemplar for the subsurface clade of Geobacter species that predominate in Fe(III)-reducing subsurface environments.</title>
        <authorList>
            <person name="Aklujkar M."/>
            <person name="Young N.D."/>
            <person name="Holmes D."/>
            <person name="Chavan M."/>
            <person name="Risso C."/>
            <person name="Kiss H.E."/>
            <person name="Han C.S."/>
            <person name="Land M.L."/>
            <person name="Lovley D.R."/>
        </authorList>
    </citation>
    <scope>NUCLEOTIDE SEQUENCE [LARGE SCALE GENOMIC DNA]</scope>
    <source>
        <strain evidence="3">ATCC BAA-1014 / DSM 16622 / JCM 12645 / Bem</strain>
    </source>
</reference>
<dbReference type="Pfam" id="PF06961">
    <property type="entry name" value="DUF1294"/>
    <property type="match status" value="1"/>
</dbReference>
<organism evidence="2 3">
    <name type="scientific">Citrifermentans bemidjiense (strain ATCC BAA-1014 / DSM 16622 / JCM 12645 / Bem)</name>
    <name type="common">Geobacter bemidjiensis</name>
    <dbReference type="NCBI Taxonomy" id="404380"/>
    <lineage>
        <taxon>Bacteria</taxon>
        <taxon>Pseudomonadati</taxon>
        <taxon>Thermodesulfobacteriota</taxon>
        <taxon>Desulfuromonadia</taxon>
        <taxon>Geobacterales</taxon>
        <taxon>Geobacteraceae</taxon>
        <taxon>Citrifermentans</taxon>
    </lineage>
</organism>
<keyword evidence="3" id="KW-1185">Reference proteome</keyword>
<dbReference type="STRING" id="404380.Gbem_2948"/>
<dbReference type="InterPro" id="IPR010718">
    <property type="entry name" value="DUF1294"/>
</dbReference>
<reference evidence="2 3" key="1">
    <citation type="submission" date="2008-07" db="EMBL/GenBank/DDBJ databases">
        <title>Complete sequence of Geobacter bemidjiensis BEM.</title>
        <authorList>
            <consortium name="US DOE Joint Genome Institute"/>
            <person name="Lucas S."/>
            <person name="Copeland A."/>
            <person name="Lapidus A."/>
            <person name="Glavina del Rio T."/>
            <person name="Dalin E."/>
            <person name="Tice H."/>
            <person name="Bruce D."/>
            <person name="Goodwin L."/>
            <person name="Pitluck S."/>
            <person name="Kiss H."/>
            <person name="Brettin T."/>
            <person name="Detter J.C."/>
            <person name="Han C."/>
            <person name="Kuske C.R."/>
            <person name="Schmutz J."/>
            <person name="Larimer F."/>
            <person name="Land M."/>
            <person name="Hauser L."/>
            <person name="Kyrpides N."/>
            <person name="Lykidis A."/>
            <person name="Lovley D."/>
            <person name="Richardson P."/>
        </authorList>
    </citation>
    <scope>NUCLEOTIDE SEQUENCE [LARGE SCALE GENOMIC DNA]</scope>
    <source>
        <strain evidence="3">ATCC BAA-1014 / DSM 16622 / JCM 12645 / Bem</strain>
    </source>
</reference>
<keyword evidence="1" id="KW-0812">Transmembrane</keyword>
<gene>
    <name evidence="2" type="ordered locus">Gbem_2948</name>
</gene>
<evidence type="ECO:0000256" key="1">
    <source>
        <dbReference type="SAM" id="Phobius"/>
    </source>
</evidence>
<dbReference type="Proteomes" id="UP000008825">
    <property type="component" value="Chromosome"/>
</dbReference>
<feature type="transmembrane region" description="Helical" evidence="1">
    <location>
        <begin position="101"/>
        <end position="121"/>
    </location>
</feature>
<dbReference type="KEGG" id="gbm:Gbem_2948"/>